<dbReference type="Pfam" id="PF13432">
    <property type="entry name" value="TPR_16"/>
    <property type="match status" value="1"/>
</dbReference>
<reference evidence="4 5" key="1">
    <citation type="submission" date="2024-04" db="EMBL/GenBank/DDBJ databases">
        <title>Albibacterium profundi sp. nov., isolated from sediment of the Challenger Deep of Mariana Trench.</title>
        <authorList>
            <person name="Wang Y."/>
        </authorList>
    </citation>
    <scope>NUCLEOTIDE SEQUENCE [LARGE SCALE GENOMIC DNA]</scope>
    <source>
        <strain evidence="4 5">RHL897</strain>
    </source>
</reference>
<dbReference type="Gene3D" id="1.25.40.10">
    <property type="entry name" value="Tetratricopeptide repeat domain"/>
    <property type="match status" value="3"/>
</dbReference>
<dbReference type="InterPro" id="IPR011990">
    <property type="entry name" value="TPR-like_helical_dom_sf"/>
</dbReference>
<evidence type="ECO:0000313" key="4">
    <source>
        <dbReference type="EMBL" id="MFB5945395.1"/>
    </source>
</evidence>
<dbReference type="Proteomes" id="UP001580928">
    <property type="component" value="Unassembled WGS sequence"/>
</dbReference>
<feature type="signal peptide" evidence="2">
    <location>
        <begin position="1"/>
        <end position="19"/>
    </location>
</feature>
<evidence type="ECO:0000256" key="1">
    <source>
        <dbReference type="PROSITE-ProRule" id="PRU00339"/>
    </source>
</evidence>
<gene>
    <name evidence="4" type="ORF">WKR92_06095</name>
</gene>
<dbReference type="SMART" id="SM00028">
    <property type="entry name" value="TPR"/>
    <property type="match status" value="9"/>
</dbReference>
<dbReference type="PANTHER" id="PTHR12558:SF13">
    <property type="entry name" value="CELL DIVISION CYCLE PROTEIN 27 HOMOLOG"/>
    <property type="match status" value="1"/>
</dbReference>
<protein>
    <submittedName>
        <fullName evidence="4">Tetratricopeptide repeat protein</fullName>
    </submittedName>
</protein>
<feature type="chain" id="PRO_5046279007" evidence="2">
    <location>
        <begin position="20"/>
        <end position="572"/>
    </location>
</feature>
<keyword evidence="5" id="KW-1185">Reference proteome</keyword>
<dbReference type="Pfam" id="PF13181">
    <property type="entry name" value="TPR_8"/>
    <property type="match status" value="1"/>
</dbReference>
<dbReference type="InterPro" id="IPR019734">
    <property type="entry name" value="TPR_rpt"/>
</dbReference>
<feature type="repeat" description="TPR" evidence="1">
    <location>
        <begin position="312"/>
        <end position="345"/>
    </location>
</feature>
<comment type="caution">
    <text evidence="4">The sequence shown here is derived from an EMBL/GenBank/DDBJ whole genome shotgun (WGS) entry which is preliminary data.</text>
</comment>
<dbReference type="SUPFAM" id="SSF48452">
    <property type="entry name" value="TPR-like"/>
    <property type="match status" value="3"/>
</dbReference>
<dbReference type="Pfam" id="PF09976">
    <property type="entry name" value="TPR_21"/>
    <property type="match status" value="1"/>
</dbReference>
<dbReference type="PROSITE" id="PS50005">
    <property type="entry name" value="TPR"/>
    <property type="match status" value="3"/>
</dbReference>
<dbReference type="Pfam" id="PF13431">
    <property type="entry name" value="TPR_17"/>
    <property type="match status" value="1"/>
</dbReference>
<organism evidence="4 5">
    <name type="scientific">Albibacterium profundi</name>
    <dbReference type="NCBI Taxonomy" id="3134906"/>
    <lineage>
        <taxon>Bacteria</taxon>
        <taxon>Pseudomonadati</taxon>
        <taxon>Bacteroidota</taxon>
        <taxon>Sphingobacteriia</taxon>
        <taxon>Sphingobacteriales</taxon>
        <taxon>Sphingobacteriaceae</taxon>
        <taxon>Albibacterium</taxon>
    </lineage>
</organism>
<dbReference type="EMBL" id="JBBVGT010000002">
    <property type="protein sequence ID" value="MFB5945395.1"/>
    <property type="molecule type" value="Genomic_DNA"/>
</dbReference>
<evidence type="ECO:0000259" key="3">
    <source>
        <dbReference type="Pfam" id="PF09976"/>
    </source>
</evidence>
<feature type="repeat" description="TPR" evidence="1">
    <location>
        <begin position="523"/>
        <end position="556"/>
    </location>
</feature>
<dbReference type="PANTHER" id="PTHR12558">
    <property type="entry name" value="CELL DIVISION CYCLE 16,23,27"/>
    <property type="match status" value="1"/>
</dbReference>
<feature type="repeat" description="TPR" evidence="1">
    <location>
        <begin position="104"/>
        <end position="137"/>
    </location>
</feature>
<accession>A0ABV5CFL3</accession>
<sequence length="572" mass="65308">MKSILFSVSFILMWLSAFSVFGQKLDNQIQDDSVQVDSIYQRALNNLNTGEFYTAQNQLEQALALDSTHQDANLNLMRIYYAQRKFEEARNIALRLTALNPQREDHWIALADTYKALEDYTGLIRVYNKLIRLNPEESSYYYDKAFTLSLNGQEEGALQLYQSIEDKFGLTDRLFLARNELYRQQKDRKKALSVAKNFVQHKPHTSHSHLMLANTYLDFDKPKDALKTLEGLESEFPNDPYIPLTKADAYQALKDYSKLSDELQKAFVMDSLSMNNKVRTVYNVLQGSNEGKSLKIAADISNVLVDKYPNEALAQAVFGDIALQQGKEDLAYEAFSKAIDLNKKLYIVWEQLLQLEVANNKLLEAQEHGLEAINQFPDNSIILLFTGYAYLLDKKYQEARAFLEESLNKADPKNEALMVQIYSALGDNYHALDMGPASNIAYSEALKIDSNNTYVLNNFAYYLALRKEELTKAASMSKKSNELEPDNASYQDTYAWVLFQQGDYDAALMWIDKAVKSSVDPSATLIEHKGDILFKLGKKQEAVKLWERALKLSETGDNEKLSQKVDTKEYVD</sequence>
<dbReference type="InterPro" id="IPR018704">
    <property type="entry name" value="SecYEG/CpoB_TPR"/>
</dbReference>
<dbReference type="RefSeq" id="WP_375556936.1">
    <property type="nucleotide sequence ID" value="NZ_JBBVGT010000002.1"/>
</dbReference>
<feature type="domain" description="Ancillary SecYEG translocon subunit/Cell division coordinator CpoB TPR" evidence="3">
    <location>
        <begin position="495"/>
        <end position="566"/>
    </location>
</feature>
<dbReference type="Pfam" id="PF14559">
    <property type="entry name" value="TPR_19"/>
    <property type="match status" value="2"/>
</dbReference>
<keyword evidence="1" id="KW-0802">TPR repeat</keyword>
<name>A0ABV5CFL3_9SPHI</name>
<proteinExistence type="predicted"/>
<keyword evidence="2" id="KW-0732">Signal</keyword>
<evidence type="ECO:0000256" key="2">
    <source>
        <dbReference type="SAM" id="SignalP"/>
    </source>
</evidence>
<evidence type="ECO:0000313" key="5">
    <source>
        <dbReference type="Proteomes" id="UP001580928"/>
    </source>
</evidence>